<evidence type="ECO:0000256" key="5">
    <source>
        <dbReference type="ARBA" id="ARBA00022989"/>
    </source>
</evidence>
<dbReference type="GO" id="GO:0005886">
    <property type="term" value="C:plasma membrane"/>
    <property type="evidence" value="ECO:0007669"/>
    <property type="project" value="UniProtKB-SubCell"/>
</dbReference>
<feature type="transmembrane region" description="Helical" evidence="12">
    <location>
        <begin position="108"/>
        <end position="128"/>
    </location>
</feature>
<comment type="caution">
    <text evidence="13">The sequence shown here is derived from an EMBL/GenBank/DDBJ whole genome shotgun (WGS) entry which is preliminary data.</text>
</comment>
<keyword evidence="12" id="KW-0813">Transport</keyword>
<dbReference type="GO" id="GO:0046872">
    <property type="term" value="F:metal ion binding"/>
    <property type="evidence" value="ECO:0007669"/>
    <property type="project" value="UniProtKB-KW"/>
</dbReference>
<comment type="subcellular location">
    <subcellularLocation>
        <location evidence="1 12">Cell membrane</location>
        <topology evidence="1 12">Multi-pass membrane protein</topology>
    </subcellularLocation>
</comment>
<feature type="transmembrane region" description="Helical" evidence="12">
    <location>
        <begin position="39"/>
        <end position="64"/>
    </location>
</feature>
<keyword evidence="12" id="KW-0479">Metal-binding</keyword>
<sequence length="133" mass="14277">MTSAVPATSLILWLAVALGGALGALARYSVSIAWIPAQLKFPVATLTVNVLGSFLMGVFYVVIVEKAMLAPVWRHVIMIGFLGAFTTFSTFSIESLHLWQSGHWQMAISYVVANVVLSISAVVVAIVLTEKLV</sequence>
<keyword evidence="4 12" id="KW-0812">Transmembrane</keyword>
<comment type="activity regulation">
    <text evidence="12">Na(+) is not transported, but it plays an essential structural role and its presence is essential for fluoride channel function.</text>
</comment>
<comment type="similarity">
    <text evidence="10 12">Belongs to the fluoride channel Fluc/FEX (TC 1.A.43) family.</text>
</comment>
<keyword evidence="6 12" id="KW-0915">Sodium</keyword>
<dbReference type="Proteomes" id="UP001169760">
    <property type="component" value="Unassembled WGS sequence"/>
</dbReference>
<dbReference type="EMBL" id="JAUOPB010000013">
    <property type="protein sequence ID" value="MDO6424234.1"/>
    <property type="molecule type" value="Genomic_DNA"/>
</dbReference>
<accession>A0AAW7XCY9</accession>
<evidence type="ECO:0000313" key="13">
    <source>
        <dbReference type="EMBL" id="MDO6424234.1"/>
    </source>
</evidence>
<dbReference type="PANTHER" id="PTHR28259">
    <property type="entry name" value="FLUORIDE EXPORT PROTEIN 1-RELATED"/>
    <property type="match status" value="1"/>
</dbReference>
<evidence type="ECO:0000256" key="8">
    <source>
        <dbReference type="ARBA" id="ARBA00023136"/>
    </source>
</evidence>
<keyword evidence="5 12" id="KW-1133">Transmembrane helix</keyword>
<dbReference type="PANTHER" id="PTHR28259:SF1">
    <property type="entry name" value="FLUORIDE EXPORT PROTEIN 1-RELATED"/>
    <property type="match status" value="1"/>
</dbReference>
<dbReference type="InterPro" id="IPR003691">
    <property type="entry name" value="FluC"/>
</dbReference>
<dbReference type="GO" id="GO:0140114">
    <property type="term" value="P:cellular detoxification of fluoride"/>
    <property type="evidence" value="ECO:0007669"/>
    <property type="project" value="UniProtKB-UniRule"/>
</dbReference>
<dbReference type="RefSeq" id="WP_252738285.1">
    <property type="nucleotide sequence ID" value="NZ_JAHKPP010000005.1"/>
</dbReference>
<comment type="catalytic activity">
    <reaction evidence="11">
        <text>fluoride(in) = fluoride(out)</text>
        <dbReference type="Rhea" id="RHEA:76159"/>
        <dbReference type="ChEBI" id="CHEBI:17051"/>
    </reaction>
    <physiologicalReaction direction="left-to-right" evidence="11">
        <dbReference type="Rhea" id="RHEA:76160"/>
    </physiologicalReaction>
</comment>
<evidence type="ECO:0000256" key="9">
    <source>
        <dbReference type="ARBA" id="ARBA00023303"/>
    </source>
</evidence>
<evidence type="ECO:0000256" key="6">
    <source>
        <dbReference type="ARBA" id="ARBA00023053"/>
    </source>
</evidence>
<feature type="binding site" evidence="12">
    <location>
        <position position="83"/>
    </location>
    <ligand>
        <name>Na(+)</name>
        <dbReference type="ChEBI" id="CHEBI:29101"/>
        <note>structural</note>
    </ligand>
</feature>
<organism evidence="13 14">
    <name type="scientific">Saccharophagus degradans</name>
    <dbReference type="NCBI Taxonomy" id="86304"/>
    <lineage>
        <taxon>Bacteria</taxon>
        <taxon>Pseudomonadati</taxon>
        <taxon>Pseudomonadota</taxon>
        <taxon>Gammaproteobacteria</taxon>
        <taxon>Cellvibrionales</taxon>
        <taxon>Cellvibrionaceae</taxon>
        <taxon>Saccharophagus</taxon>
    </lineage>
</organism>
<evidence type="ECO:0000313" key="14">
    <source>
        <dbReference type="Proteomes" id="UP001169760"/>
    </source>
</evidence>
<gene>
    <name evidence="12 13" type="primary">crcB</name>
    <name evidence="12" type="synonym">fluC</name>
    <name evidence="13" type="ORF">Q4521_17245</name>
</gene>
<evidence type="ECO:0000256" key="4">
    <source>
        <dbReference type="ARBA" id="ARBA00022692"/>
    </source>
</evidence>
<keyword evidence="3" id="KW-0997">Cell inner membrane</keyword>
<feature type="transmembrane region" description="Helical" evidence="12">
    <location>
        <begin position="76"/>
        <end position="96"/>
    </location>
</feature>
<dbReference type="Pfam" id="PF02537">
    <property type="entry name" value="CRCB"/>
    <property type="match status" value="1"/>
</dbReference>
<evidence type="ECO:0000256" key="2">
    <source>
        <dbReference type="ARBA" id="ARBA00022475"/>
    </source>
</evidence>
<protein>
    <recommendedName>
        <fullName evidence="12">Fluoride-specific ion channel FluC</fullName>
    </recommendedName>
</protein>
<keyword evidence="2 12" id="KW-1003">Cell membrane</keyword>
<name>A0AAW7XCY9_9GAMM</name>
<dbReference type="AlphaFoldDB" id="A0AAW7XCY9"/>
<keyword evidence="7 12" id="KW-0406">Ion transport</keyword>
<proteinExistence type="inferred from homology"/>
<comment type="function">
    <text evidence="12">Fluoride-specific ion channel. Important for reducing fluoride concentration in the cell, thus reducing its toxicity.</text>
</comment>
<reference evidence="13" key="1">
    <citation type="submission" date="2023-07" db="EMBL/GenBank/DDBJ databases">
        <title>Genome content predicts the carbon catabolic preferences of heterotrophic bacteria.</title>
        <authorList>
            <person name="Gralka M."/>
        </authorList>
    </citation>
    <scope>NUCLEOTIDE SEQUENCE</scope>
    <source>
        <strain evidence="13">I3M17_2</strain>
    </source>
</reference>
<feature type="binding site" evidence="12">
    <location>
        <position position="86"/>
    </location>
    <ligand>
        <name>Na(+)</name>
        <dbReference type="ChEBI" id="CHEBI:29101"/>
        <note>structural</note>
    </ligand>
</feature>
<dbReference type="NCBIfam" id="TIGR00494">
    <property type="entry name" value="crcB"/>
    <property type="match status" value="1"/>
</dbReference>
<evidence type="ECO:0000256" key="1">
    <source>
        <dbReference type="ARBA" id="ARBA00004651"/>
    </source>
</evidence>
<keyword evidence="8 12" id="KW-0472">Membrane</keyword>
<dbReference type="HAMAP" id="MF_00454">
    <property type="entry name" value="FluC"/>
    <property type="match status" value="1"/>
</dbReference>
<keyword evidence="9 12" id="KW-0407">Ion channel</keyword>
<evidence type="ECO:0000256" key="7">
    <source>
        <dbReference type="ARBA" id="ARBA00023065"/>
    </source>
</evidence>
<evidence type="ECO:0000256" key="3">
    <source>
        <dbReference type="ARBA" id="ARBA00022519"/>
    </source>
</evidence>
<dbReference type="GO" id="GO:0062054">
    <property type="term" value="F:fluoride channel activity"/>
    <property type="evidence" value="ECO:0007669"/>
    <property type="project" value="UniProtKB-UniRule"/>
</dbReference>
<evidence type="ECO:0000256" key="12">
    <source>
        <dbReference type="HAMAP-Rule" id="MF_00454"/>
    </source>
</evidence>
<evidence type="ECO:0000256" key="11">
    <source>
        <dbReference type="ARBA" id="ARBA00035585"/>
    </source>
</evidence>
<evidence type="ECO:0000256" key="10">
    <source>
        <dbReference type="ARBA" id="ARBA00035120"/>
    </source>
</evidence>